<evidence type="ECO:0000256" key="5">
    <source>
        <dbReference type="ARBA" id="ARBA00023049"/>
    </source>
</evidence>
<dbReference type="InterPro" id="IPR001915">
    <property type="entry name" value="Peptidase_M48"/>
</dbReference>
<dbReference type="GO" id="GO:0016020">
    <property type="term" value="C:membrane"/>
    <property type="evidence" value="ECO:0007669"/>
    <property type="project" value="TreeGrafter"/>
</dbReference>
<dbReference type="OrthoDB" id="8750998at2"/>
<dbReference type="Proteomes" id="UP000298438">
    <property type="component" value="Unassembled WGS sequence"/>
</dbReference>
<protein>
    <submittedName>
        <fullName evidence="8">Peptidase M48</fullName>
    </submittedName>
</protein>
<dbReference type="PANTHER" id="PTHR22726">
    <property type="entry name" value="METALLOENDOPEPTIDASE OMA1"/>
    <property type="match status" value="1"/>
</dbReference>
<gene>
    <name evidence="8" type="ORF">E4L96_07945</name>
</gene>
<reference evidence="8 9" key="1">
    <citation type="submission" date="2019-03" db="EMBL/GenBank/DDBJ databases">
        <title>Draft Genome Sequence of Massilia arenosa sp. nov., a Novel Massilia Species Isolated from a Sandy-loam Maize Soil.</title>
        <authorList>
            <person name="Raths R."/>
            <person name="Peta V."/>
            <person name="Bucking H."/>
        </authorList>
    </citation>
    <scope>NUCLEOTIDE SEQUENCE [LARGE SCALE GENOMIC DNA]</scope>
    <source>
        <strain evidence="8 9">MC02</strain>
    </source>
</reference>
<dbReference type="EMBL" id="SPVF01000106">
    <property type="protein sequence ID" value="TFW22470.1"/>
    <property type="molecule type" value="Genomic_DNA"/>
</dbReference>
<sequence length="291" mass="31069">MALACSGCAVAPVMMNTALQNMTLDDAKKVVTTGSNMLTGATREVTPQEEVALGSGVASNLLGAAPLLKDAKAQAYVNTVGKWVAQQSERPDLNWHFAVLDDNEVNAYAAPGGYVFITRGMLVSLRSEAELAGVLAHEVGHVVAKHHLKAMTSQGFLDGVKDLGGMFMDKNGGTIPGVDPRYVEWGTKAAKAGMQVYARGLDKSDEFEADRMGVVLAARAGYDPFGLPAVLQSLQAVNPDNPGLALMFKTHPPFGERLDKLALAMGADFDRFDKGVTLDKRFKSQVSMPKR</sequence>
<dbReference type="GO" id="GO:0004222">
    <property type="term" value="F:metalloendopeptidase activity"/>
    <property type="evidence" value="ECO:0007669"/>
    <property type="project" value="InterPro"/>
</dbReference>
<evidence type="ECO:0000256" key="4">
    <source>
        <dbReference type="ARBA" id="ARBA00022833"/>
    </source>
</evidence>
<feature type="domain" description="Peptidase M48" evidence="7">
    <location>
        <begin position="72"/>
        <end position="261"/>
    </location>
</feature>
<evidence type="ECO:0000313" key="8">
    <source>
        <dbReference type="EMBL" id="TFW22470.1"/>
    </source>
</evidence>
<comment type="cofactor">
    <cofactor evidence="6">
        <name>Zn(2+)</name>
        <dbReference type="ChEBI" id="CHEBI:29105"/>
    </cofactor>
    <text evidence="6">Binds 1 zinc ion per subunit.</text>
</comment>
<evidence type="ECO:0000256" key="2">
    <source>
        <dbReference type="ARBA" id="ARBA00022723"/>
    </source>
</evidence>
<comment type="caution">
    <text evidence="8">The sequence shown here is derived from an EMBL/GenBank/DDBJ whole genome shotgun (WGS) entry which is preliminary data.</text>
</comment>
<keyword evidence="3 6" id="KW-0378">Hydrolase</keyword>
<evidence type="ECO:0000256" key="6">
    <source>
        <dbReference type="RuleBase" id="RU003983"/>
    </source>
</evidence>
<dbReference type="PANTHER" id="PTHR22726:SF1">
    <property type="entry name" value="METALLOENDOPEPTIDASE OMA1, MITOCHONDRIAL"/>
    <property type="match status" value="1"/>
</dbReference>
<evidence type="ECO:0000313" key="9">
    <source>
        <dbReference type="Proteomes" id="UP000298438"/>
    </source>
</evidence>
<evidence type="ECO:0000259" key="7">
    <source>
        <dbReference type="Pfam" id="PF01435"/>
    </source>
</evidence>
<dbReference type="AlphaFoldDB" id="A0A4Y9SJK5"/>
<dbReference type="Pfam" id="PF01435">
    <property type="entry name" value="Peptidase_M48"/>
    <property type="match status" value="1"/>
</dbReference>
<dbReference type="Gene3D" id="3.30.2010.10">
    <property type="entry name" value="Metalloproteases ('zincins'), catalytic domain"/>
    <property type="match status" value="1"/>
</dbReference>
<organism evidence="8 9">
    <name type="scientific">Zemynaea arenosa</name>
    <dbReference type="NCBI Taxonomy" id="2561931"/>
    <lineage>
        <taxon>Bacteria</taxon>
        <taxon>Pseudomonadati</taxon>
        <taxon>Pseudomonadota</taxon>
        <taxon>Betaproteobacteria</taxon>
        <taxon>Burkholderiales</taxon>
        <taxon>Oxalobacteraceae</taxon>
        <taxon>Telluria group</taxon>
        <taxon>Zemynaea</taxon>
    </lineage>
</organism>
<keyword evidence="2" id="KW-0479">Metal-binding</keyword>
<dbReference type="InterPro" id="IPR051156">
    <property type="entry name" value="Mito/Outer_Membr_Metalloprot"/>
</dbReference>
<keyword evidence="1 6" id="KW-0645">Protease</keyword>
<comment type="similarity">
    <text evidence="6">Belongs to the peptidase M48 family.</text>
</comment>
<proteinExistence type="inferred from homology"/>
<accession>A0A4Y9SJK5</accession>
<dbReference type="GO" id="GO:0051603">
    <property type="term" value="P:proteolysis involved in protein catabolic process"/>
    <property type="evidence" value="ECO:0007669"/>
    <property type="project" value="TreeGrafter"/>
</dbReference>
<name>A0A4Y9SJK5_9BURK</name>
<keyword evidence="5 6" id="KW-0482">Metalloprotease</keyword>
<evidence type="ECO:0000256" key="1">
    <source>
        <dbReference type="ARBA" id="ARBA00022670"/>
    </source>
</evidence>
<evidence type="ECO:0000256" key="3">
    <source>
        <dbReference type="ARBA" id="ARBA00022801"/>
    </source>
</evidence>
<dbReference type="GO" id="GO:0046872">
    <property type="term" value="F:metal ion binding"/>
    <property type="evidence" value="ECO:0007669"/>
    <property type="project" value="UniProtKB-KW"/>
</dbReference>
<keyword evidence="4 6" id="KW-0862">Zinc</keyword>
<keyword evidence="9" id="KW-1185">Reference proteome</keyword>